<dbReference type="PANTHER" id="PTHR37166">
    <property type="entry name" value="PROTEIN FLAG"/>
    <property type="match status" value="1"/>
</dbReference>
<dbReference type="PANTHER" id="PTHR37166:SF1">
    <property type="entry name" value="PROTEIN FLAG"/>
    <property type="match status" value="1"/>
</dbReference>
<feature type="compositionally biased region" description="Basic and acidic residues" evidence="1">
    <location>
        <begin position="42"/>
        <end position="59"/>
    </location>
</feature>
<accession>A0A7C2TMZ7</accession>
<sequence length="136" mass="15097">MDVNLHNEVKSYALPAATAVEREEKNRPPITPVADSGSAARNKADDRSRFDQKAAEQQRKVSPGEAEEIAKEMQSRLDSIGNTRLLFALHRDPEAVVVQITDRQSGDVIRQFPAEESLALRQKLNELVGMLFDGKA</sequence>
<reference evidence="2" key="1">
    <citation type="journal article" date="2020" name="mSystems">
        <title>Genome- and Community-Level Interaction Insights into Carbon Utilization and Element Cycling Functions of Hydrothermarchaeota in Hydrothermal Sediment.</title>
        <authorList>
            <person name="Zhou Z."/>
            <person name="Liu Y."/>
            <person name="Xu W."/>
            <person name="Pan J."/>
            <person name="Luo Z.H."/>
            <person name="Li M."/>
        </authorList>
    </citation>
    <scope>NUCLEOTIDE SEQUENCE [LARGE SCALE GENOMIC DNA]</scope>
    <source>
        <strain evidence="2">SpSt-1224</strain>
    </source>
</reference>
<organism evidence="2">
    <name type="scientific">Desulfurivibrio alkaliphilus</name>
    <dbReference type="NCBI Taxonomy" id="427923"/>
    <lineage>
        <taxon>Bacteria</taxon>
        <taxon>Pseudomonadati</taxon>
        <taxon>Thermodesulfobacteriota</taxon>
        <taxon>Desulfobulbia</taxon>
        <taxon>Desulfobulbales</taxon>
        <taxon>Desulfobulbaceae</taxon>
        <taxon>Desulfurivibrio</taxon>
    </lineage>
</organism>
<keyword evidence="2" id="KW-0969">Cilium</keyword>
<evidence type="ECO:0000256" key="1">
    <source>
        <dbReference type="SAM" id="MobiDB-lite"/>
    </source>
</evidence>
<dbReference type="SUPFAM" id="SSF160214">
    <property type="entry name" value="FlaG-like"/>
    <property type="match status" value="1"/>
</dbReference>
<dbReference type="Gene3D" id="3.30.160.170">
    <property type="entry name" value="FlaG-like"/>
    <property type="match status" value="1"/>
</dbReference>
<feature type="region of interest" description="Disordered" evidence="1">
    <location>
        <begin position="16"/>
        <end position="66"/>
    </location>
</feature>
<dbReference type="Pfam" id="PF03646">
    <property type="entry name" value="FlaG"/>
    <property type="match status" value="1"/>
</dbReference>
<gene>
    <name evidence="2" type="ORF">ENN98_08715</name>
</gene>
<dbReference type="InterPro" id="IPR005186">
    <property type="entry name" value="FlaG"/>
</dbReference>
<protein>
    <submittedName>
        <fullName evidence="2">Flagellar protein FlaG</fullName>
    </submittedName>
</protein>
<dbReference type="AlphaFoldDB" id="A0A7C2TMZ7"/>
<dbReference type="Proteomes" id="UP000885986">
    <property type="component" value="Unassembled WGS sequence"/>
</dbReference>
<proteinExistence type="predicted"/>
<dbReference type="EMBL" id="DSDS01000195">
    <property type="protein sequence ID" value="HET98742.1"/>
    <property type="molecule type" value="Genomic_DNA"/>
</dbReference>
<dbReference type="InterPro" id="IPR035924">
    <property type="entry name" value="FlaG-like_sf"/>
</dbReference>
<evidence type="ECO:0000313" key="2">
    <source>
        <dbReference type="EMBL" id="HET98742.1"/>
    </source>
</evidence>
<keyword evidence="2" id="KW-0966">Cell projection</keyword>
<comment type="caution">
    <text evidence="2">The sequence shown here is derived from an EMBL/GenBank/DDBJ whole genome shotgun (WGS) entry which is preliminary data.</text>
</comment>
<name>A0A7C2TMZ7_9BACT</name>
<keyword evidence="2" id="KW-0282">Flagellum</keyword>